<reference evidence="1 2" key="1">
    <citation type="submission" date="2023-04" db="EMBL/GenBank/DDBJ databases">
        <title>Marinoamorphus aggregata gen. nov., sp. Nov., isolate from tissue of brittle star Ophioplocus japonicus.</title>
        <authorList>
            <person name="Kawano K."/>
            <person name="Sawayama S."/>
            <person name="Nakagawa S."/>
        </authorList>
    </citation>
    <scope>NUCLEOTIDE SEQUENCE [LARGE SCALE GENOMIC DNA]</scope>
    <source>
        <strain evidence="1 2">NKW23</strain>
    </source>
</reference>
<keyword evidence="2" id="KW-1185">Reference proteome</keyword>
<evidence type="ECO:0000313" key="2">
    <source>
        <dbReference type="Proteomes" id="UP001239909"/>
    </source>
</evidence>
<protein>
    <submittedName>
        <fullName evidence="1">Uncharacterized protein</fullName>
    </submittedName>
</protein>
<accession>A0ABQ6LLK0</accession>
<dbReference type="EMBL" id="BSYI01000029">
    <property type="protein sequence ID" value="GMG84075.1"/>
    <property type="molecule type" value="Genomic_DNA"/>
</dbReference>
<evidence type="ECO:0000313" key="1">
    <source>
        <dbReference type="EMBL" id="GMG84075.1"/>
    </source>
</evidence>
<dbReference type="Proteomes" id="UP001239909">
    <property type="component" value="Unassembled WGS sequence"/>
</dbReference>
<comment type="caution">
    <text evidence="1">The sequence shown here is derived from an EMBL/GenBank/DDBJ whole genome shotgun (WGS) entry which is preliminary data.</text>
</comment>
<name>A0ABQ6LLK0_9RHOB</name>
<organism evidence="1 2">
    <name type="scientific">Paralimibaculum aggregatum</name>
    <dbReference type="NCBI Taxonomy" id="3036245"/>
    <lineage>
        <taxon>Bacteria</taxon>
        <taxon>Pseudomonadati</taxon>
        <taxon>Pseudomonadota</taxon>
        <taxon>Alphaproteobacteria</taxon>
        <taxon>Rhodobacterales</taxon>
        <taxon>Paracoccaceae</taxon>
        <taxon>Paralimibaculum</taxon>
    </lineage>
</organism>
<gene>
    <name evidence="1" type="ORF">LNKW23_32890</name>
</gene>
<sequence length="105" mass="11343">MRAIPWPHPLAEVARLAEADGRLPLRLVEHGPGSAVRLKGRVRARRGEPERRLWIMIAAEDGSMLDRWSEADGAEFIRLGEAVAAAGPAAMLAEILRRAGVTDGG</sequence>
<proteinExistence type="predicted"/>
<dbReference type="RefSeq" id="WP_285673018.1">
    <property type="nucleotide sequence ID" value="NZ_BSYI01000029.1"/>
</dbReference>